<accession>A0A0A1UFC0</accession>
<dbReference type="Pfam" id="PF02747">
    <property type="entry name" value="PCNA_C"/>
    <property type="match status" value="1"/>
</dbReference>
<dbReference type="VEuPathDB" id="AmoebaDB:EIN_429590"/>
<dbReference type="InterPro" id="IPR046938">
    <property type="entry name" value="DNA_clamp_sf"/>
</dbReference>
<feature type="domain" description="Proliferating cell nuclear antigen PCNA C-terminal" evidence="6">
    <location>
        <begin position="128"/>
        <end position="252"/>
    </location>
</feature>
<keyword evidence="2 4" id="KW-0238">DNA-binding</keyword>
<proteinExistence type="inferred from homology"/>
<dbReference type="GO" id="GO:0006275">
    <property type="term" value="P:regulation of DNA replication"/>
    <property type="evidence" value="ECO:0007669"/>
    <property type="project" value="InterPro"/>
</dbReference>
<dbReference type="GeneID" id="14894179"/>
<dbReference type="GO" id="GO:0006298">
    <property type="term" value="P:mismatch repair"/>
    <property type="evidence" value="ECO:0007669"/>
    <property type="project" value="TreeGrafter"/>
</dbReference>
<dbReference type="EMBL" id="KB206168">
    <property type="protein sequence ID" value="ELP95183.1"/>
    <property type="molecule type" value="Genomic_DNA"/>
</dbReference>
<reference evidence="7 8" key="1">
    <citation type="submission" date="2012-10" db="EMBL/GenBank/DDBJ databases">
        <authorList>
            <person name="Zafar N."/>
            <person name="Inman J."/>
            <person name="Hall N."/>
            <person name="Lorenzi H."/>
            <person name="Caler E."/>
        </authorList>
    </citation>
    <scope>NUCLEOTIDE SEQUENCE [LARGE SCALE GENOMIC DNA]</scope>
    <source>
        <strain evidence="7 8">IP1</strain>
    </source>
</reference>
<dbReference type="GO" id="GO:0019985">
    <property type="term" value="P:translesion synthesis"/>
    <property type="evidence" value="ECO:0007669"/>
    <property type="project" value="TreeGrafter"/>
</dbReference>
<dbReference type="GO" id="GO:0030337">
    <property type="term" value="F:DNA polymerase processivity factor activity"/>
    <property type="evidence" value="ECO:0007669"/>
    <property type="project" value="InterPro"/>
</dbReference>
<keyword evidence="3" id="KW-0539">Nucleus</keyword>
<dbReference type="GO" id="GO:0043626">
    <property type="term" value="C:PCNA complex"/>
    <property type="evidence" value="ECO:0007669"/>
    <property type="project" value="TreeGrafter"/>
</dbReference>
<dbReference type="CDD" id="cd00577">
    <property type="entry name" value="PCNA"/>
    <property type="match status" value="1"/>
</dbReference>
<evidence type="ECO:0000256" key="2">
    <source>
        <dbReference type="ARBA" id="ARBA00023125"/>
    </source>
</evidence>
<organism evidence="7 8">
    <name type="scientific">Entamoeba invadens IP1</name>
    <dbReference type="NCBI Taxonomy" id="370355"/>
    <lineage>
        <taxon>Eukaryota</taxon>
        <taxon>Amoebozoa</taxon>
        <taxon>Evosea</taxon>
        <taxon>Archamoebae</taxon>
        <taxon>Mastigamoebida</taxon>
        <taxon>Entamoebidae</taxon>
        <taxon>Entamoeba</taxon>
    </lineage>
</organism>
<dbReference type="NCBIfam" id="TIGR00590">
    <property type="entry name" value="pcna"/>
    <property type="match status" value="1"/>
</dbReference>
<dbReference type="InterPro" id="IPR022649">
    <property type="entry name" value="Pr_cel_nuc_antig_C"/>
</dbReference>
<protein>
    <recommendedName>
        <fullName evidence="3">DNA sliding clamp PCNA</fullName>
    </recommendedName>
</protein>
<evidence type="ECO:0000256" key="3">
    <source>
        <dbReference type="RuleBase" id="RU000641"/>
    </source>
</evidence>
<dbReference type="RefSeq" id="XP_004261954.1">
    <property type="nucleotide sequence ID" value="XM_004261906.1"/>
</dbReference>
<dbReference type="PANTHER" id="PTHR11352">
    <property type="entry name" value="PROLIFERATING CELL NUCLEAR ANTIGEN"/>
    <property type="match status" value="1"/>
</dbReference>
<dbReference type="InterPro" id="IPR000730">
    <property type="entry name" value="Pr_cel_nuc_antig"/>
</dbReference>
<dbReference type="Proteomes" id="UP000014680">
    <property type="component" value="Unassembled WGS sequence"/>
</dbReference>
<evidence type="ECO:0000313" key="7">
    <source>
        <dbReference type="EMBL" id="ELP95183.1"/>
    </source>
</evidence>
<comment type="subcellular location">
    <subcellularLocation>
        <location evidence="3">Nucleus</location>
    </subcellularLocation>
</comment>
<dbReference type="GO" id="GO:0006272">
    <property type="term" value="P:leading strand elongation"/>
    <property type="evidence" value="ECO:0007669"/>
    <property type="project" value="TreeGrafter"/>
</dbReference>
<dbReference type="Pfam" id="PF00705">
    <property type="entry name" value="PCNA_N"/>
    <property type="match status" value="1"/>
</dbReference>
<comment type="similarity">
    <text evidence="1 4">Belongs to the PCNA family.</text>
</comment>
<dbReference type="Gene3D" id="3.70.10.10">
    <property type="match status" value="1"/>
</dbReference>
<evidence type="ECO:0000256" key="4">
    <source>
        <dbReference type="RuleBase" id="RU003671"/>
    </source>
</evidence>
<evidence type="ECO:0000259" key="6">
    <source>
        <dbReference type="Pfam" id="PF02747"/>
    </source>
</evidence>
<evidence type="ECO:0000259" key="5">
    <source>
        <dbReference type="Pfam" id="PF00705"/>
    </source>
</evidence>
<sequence>MAFNGKFKEASLLKRIVDALKSTIDKVNFDCSDAGIAVQCMDNSHVSLVSLLIQTDAFEEYNCAQTFTMGINLTHLSKILKAIDNESTLTLSVKDKKDAVLKITSENGNKVIEFGLNLINIEEESVEIPELETGAKVTMLSADFLRITKDFSALGDESVSIGANKTEVIFKSSGAMCETSMVLKKDEAVDANTLEIECKQEVAASFALKQIAEFAKSASLADKVALYIRADSPITIEFMGEGCELKFYLAPKFDEGQPEAQE</sequence>
<dbReference type="OMA" id="EMKLINM"/>
<dbReference type="SUPFAM" id="SSF55979">
    <property type="entry name" value="DNA clamp"/>
    <property type="match status" value="2"/>
</dbReference>
<dbReference type="HAMAP" id="MF_00317">
    <property type="entry name" value="DNApol_clamp_arch"/>
    <property type="match status" value="1"/>
</dbReference>
<dbReference type="GO" id="GO:0003677">
    <property type="term" value="F:DNA binding"/>
    <property type="evidence" value="ECO:0007669"/>
    <property type="project" value="UniProtKB-KW"/>
</dbReference>
<comment type="function">
    <text evidence="3">This protein is an auxiliary protein of DNA polymerase delta and is involved in the control of eukaryotic DNA replication by increasing the polymerase's processivity during elongation of the leading strand.</text>
</comment>
<keyword evidence="8" id="KW-1185">Reference proteome</keyword>
<keyword evidence="4" id="KW-0235">DNA replication</keyword>
<dbReference type="AlphaFoldDB" id="A0A0A1UFC0"/>
<gene>
    <name evidence="7" type="ORF">EIN_429590</name>
</gene>
<dbReference type="PRINTS" id="PR00339">
    <property type="entry name" value="PCNACYCLIN"/>
</dbReference>
<evidence type="ECO:0000256" key="1">
    <source>
        <dbReference type="ARBA" id="ARBA00010462"/>
    </source>
</evidence>
<dbReference type="KEGG" id="eiv:EIN_429590"/>
<evidence type="ECO:0000313" key="8">
    <source>
        <dbReference type="Proteomes" id="UP000014680"/>
    </source>
</evidence>
<name>A0A0A1UFC0_ENTIV</name>
<dbReference type="PANTHER" id="PTHR11352:SF0">
    <property type="entry name" value="PROLIFERATING CELL NUCLEAR ANTIGEN"/>
    <property type="match status" value="1"/>
</dbReference>
<dbReference type="InterPro" id="IPR022648">
    <property type="entry name" value="Pr_cel_nuc_antig_N"/>
</dbReference>
<feature type="domain" description="Proliferating cell nuclear antigen PCNA N-terminal" evidence="5">
    <location>
        <begin position="3"/>
        <end position="124"/>
    </location>
</feature>
<dbReference type="OrthoDB" id="534348at2759"/>